<name>A0A0N4ZTZ4_PARTI</name>
<dbReference type="Proteomes" id="UP000038045">
    <property type="component" value="Unplaced"/>
</dbReference>
<reference evidence="2" key="1">
    <citation type="submission" date="2017-02" db="UniProtKB">
        <authorList>
            <consortium name="WormBaseParasite"/>
        </authorList>
    </citation>
    <scope>IDENTIFICATION</scope>
</reference>
<keyword evidence="1" id="KW-1185">Reference proteome</keyword>
<sequence>MGSYHFDSPLREKYISFGREIFGGFSIPISVPISNFKKLLSPHNLYLSLDLPNLKPYVLGLSSPLLNTTKKYLNDDKESRYNFFKNSFATTSDYNDYEKTNLLSGYFKDDIDVINLFSVNELGNKKDLYKYTLTYQETENSIDKPEYCLKKRYQVNKNISKKLHESIHPIVETAIYQNESGYEKIFLRTKESLDLVDCEDSTCSKIFNGYVKTFNQIPYCYDEICFIDGSNFAWAGDMEVNEYSRIKFSDPLECLATTDSPKLFYGSSGDCVFEFDYREYQGSQFRNVIDIKNVIGIQNNDNSNTNIINHKIKHMIAPFEQKNTLILITNNLILIFDNRNLRKPLLSLVHNIFNGSDYVHFCENGLEFNEYNNENITGKIYNMYQLSRKVEPGVVCNSLFYNYDDDNYSSICSSFYLPNYDTIPVYLKNKHPENIKEYESKFNKLTKGVYTRSICQISLKSCSKEALIFRSNSDGSIWYDEIAFGVCSSNDKDYKFNINKCQKYWNDQSLLILKEYVNHKKFENARCNDFIWDGIIKEEEDKKNDLKKVILEIDPNDYDESYHNNFGIKKNIKEKTNVSDIISMVNHMPEEYELSNIVLAKREFVEKNIPLL</sequence>
<proteinExistence type="predicted"/>
<organism evidence="1 2">
    <name type="scientific">Parastrongyloides trichosuri</name>
    <name type="common">Possum-specific nematode worm</name>
    <dbReference type="NCBI Taxonomy" id="131310"/>
    <lineage>
        <taxon>Eukaryota</taxon>
        <taxon>Metazoa</taxon>
        <taxon>Ecdysozoa</taxon>
        <taxon>Nematoda</taxon>
        <taxon>Chromadorea</taxon>
        <taxon>Rhabditida</taxon>
        <taxon>Tylenchina</taxon>
        <taxon>Panagrolaimomorpha</taxon>
        <taxon>Strongyloidoidea</taxon>
        <taxon>Strongyloididae</taxon>
        <taxon>Parastrongyloides</taxon>
    </lineage>
</organism>
<evidence type="ECO:0000313" key="1">
    <source>
        <dbReference type="Proteomes" id="UP000038045"/>
    </source>
</evidence>
<evidence type="ECO:0000313" key="2">
    <source>
        <dbReference type="WBParaSite" id="PTRK_0001205900.1"/>
    </source>
</evidence>
<dbReference type="AlphaFoldDB" id="A0A0N4ZTZ4"/>
<accession>A0A0N4ZTZ4</accession>
<dbReference type="WBParaSite" id="PTRK_0001205900.1">
    <property type="protein sequence ID" value="PTRK_0001205900.1"/>
    <property type="gene ID" value="PTRK_0001205900"/>
</dbReference>
<protein>
    <submittedName>
        <fullName evidence="2">NudC domain-containing protein 1</fullName>
    </submittedName>
</protein>